<proteinExistence type="predicted"/>
<feature type="domain" description="Transposase putative helix-turn-helix" evidence="1">
    <location>
        <begin position="12"/>
        <end position="41"/>
    </location>
</feature>
<feature type="non-terminal residue" evidence="2">
    <location>
        <position position="169"/>
    </location>
</feature>
<evidence type="ECO:0000313" key="2">
    <source>
        <dbReference type="EMBL" id="PAB54611.1"/>
    </source>
</evidence>
<name>A0A267M4Q7_LACJH</name>
<dbReference type="InterPro" id="IPR021027">
    <property type="entry name" value="Transposase_put_HTH"/>
</dbReference>
<dbReference type="Proteomes" id="UP000216008">
    <property type="component" value="Unassembled WGS sequence"/>
</dbReference>
<dbReference type="RefSeq" id="WP_180707390.1">
    <property type="nucleotide sequence ID" value="NZ_NIBD01000038.1"/>
</dbReference>
<evidence type="ECO:0000313" key="3">
    <source>
        <dbReference type="Proteomes" id="UP000216008"/>
    </source>
</evidence>
<accession>A0A267M4Q7</accession>
<dbReference type="AlphaFoldDB" id="A0A267M4Q7"/>
<sequence>MKRMSSLEYHFGVKVRFYPSNNQKKMIKQNYDAQRFVYNQYVGAGRLIYHVKKANRIKQLSSGLPFVMPGMSEYENQQALRMIDTQDLISKPKNIRDKYDFLRVEDIDSLAIANAIQNYHKAWRNYHKIGYGIPTFHKKRSNWSYQTNCQYIKQNEAYLDNGTVRFIDA</sequence>
<protein>
    <submittedName>
        <fullName evidence="2">Transposase</fullName>
    </submittedName>
</protein>
<organism evidence="2 3">
    <name type="scientific">Lactobacillus johnsonii</name>
    <dbReference type="NCBI Taxonomy" id="33959"/>
    <lineage>
        <taxon>Bacteria</taxon>
        <taxon>Bacillati</taxon>
        <taxon>Bacillota</taxon>
        <taxon>Bacilli</taxon>
        <taxon>Lactobacillales</taxon>
        <taxon>Lactobacillaceae</taxon>
        <taxon>Lactobacillus</taxon>
    </lineage>
</organism>
<reference evidence="2 3" key="1">
    <citation type="submission" date="2017-05" db="EMBL/GenBank/DDBJ databases">
        <title>Lactobacillus johnsonii from commercial turkeys.</title>
        <authorList>
            <person name="Johnson T.J."/>
            <person name="Youmans B."/>
        </authorList>
    </citation>
    <scope>NUCLEOTIDE SEQUENCE [LARGE SCALE GENOMIC DNA]</scope>
    <source>
        <strain evidence="2 3">UMNLJ114</strain>
    </source>
</reference>
<evidence type="ECO:0000259" key="1">
    <source>
        <dbReference type="Pfam" id="PF12323"/>
    </source>
</evidence>
<comment type="caution">
    <text evidence="2">The sequence shown here is derived from an EMBL/GenBank/DDBJ whole genome shotgun (WGS) entry which is preliminary data.</text>
</comment>
<dbReference type="Pfam" id="PF12323">
    <property type="entry name" value="HTH_OrfB_IS605"/>
    <property type="match status" value="1"/>
</dbReference>
<gene>
    <name evidence="2" type="ORF">A3Q24_07580</name>
</gene>
<dbReference type="EMBL" id="NIBD01000038">
    <property type="protein sequence ID" value="PAB54611.1"/>
    <property type="molecule type" value="Genomic_DNA"/>
</dbReference>